<dbReference type="Pfam" id="PF01554">
    <property type="entry name" value="MatE"/>
    <property type="match status" value="2"/>
</dbReference>
<keyword evidence="5 7" id="KW-0472">Membrane</keyword>
<feature type="transmembrane region" description="Helical" evidence="7">
    <location>
        <begin position="601"/>
        <end position="623"/>
    </location>
</feature>
<feature type="transmembrane region" description="Helical" evidence="7">
    <location>
        <begin position="449"/>
        <end position="478"/>
    </location>
</feature>
<sequence length="666" mass="71829">MGPHAAPSSAADQSMRLLSTSFRSHLSSFSASSPIAEAAIARDIEDEAEQAGALQDDDDDDYDSAGWAIKPSDHSLAEGYHRPSYVAAGPRAAVVQNSSVTEHGYLTKREAEEARNDERSLLRDNSLLPPKHPRRRSSGGQSSFQGLSARLSIPRLRRSIDEEAAVDDAVGNGIADLSERTALLGASREADPSKPYGGLDTPENISKRWEEAVTAGIIQTTWQREAKVLAKYSPSLILTFLLQYSLTVASIFTVGHIGKIELGAVSLASMTASITGYSVYQGLATSLDTLCAQAYGSGHKTLVGLQLQRMVYFLWTITIPISIIWFFGTQILEAIVPEKETAKLAGLYLKVLIAGAPGYAAFESGKRFVQAQGLFSATFYVLLICAPLNAFMNWLFVWKFQWGFVGAPIAVSVTENLMPLCLFLYVRFVDGMQCWGGFSRLALRNWGPMIRLALPGLVMVLAEFLAFEILTLSASWISTTHLAAQSVLSTLTAITYQIPFPVSIAASTRIANLIGATLSDAAKTAAKVAFVAEVGIGILNVVLLSSLRNYIPQLFTNDEDVIEVVASILPLCAAFQLFDALAACCGGILRGIGRQEVGGYVNLISYYLIGLPISFGTGFGLGWGLYGLWAGPALALGIVAFVEWVFIYKTSWEAAVEDAQKRNAMG</sequence>
<dbReference type="EMBL" id="VCHE01000033">
    <property type="protein sequence ID" value="KAB2575390.1"/>
    <property type="molecule type" value="Genomic_DNA"/>
</dbReference>
<evidence type="ECO:0000256" key="2">
    <source>
        <dbReference type="ARBA" id="ARBA00010199"/>
    </source>
</evidence>
<dbReference type="PANTHER" id="PTHR11206">
    <property type="entry name" value="MULTIDRUG RESISTANCE PROTEIN"/>
    <property type="match status" value="1"/>
</dbReference>
<organism evidence="8 9">
    <name type="scientific">Lasiodiplodia theobromae</name>
    <dbReference type="NCBI Taxonomy" id="45133"/>
    <lineage>
        <taxon>Eukaryota</taxon>
        <taxon>Fungi</taxon>
        <taxon>Dikarya</taxon>
        <taxon>Ascomycota</taxon>
        <taxon>Pezizomycotina</taxon>
        <taxon>Dothideomycetes</taxon>
        <taxon>Dothideomycetes incertae sedis</taxon>
        <taxon>Botryosphaeriales</taxon>
        <taxon>Botryosphaeriaceae</taxon>
        <taxon>Lasiodiplodia</taxon>
    </lineage>
</organism>
<dbReference type="GO" id="GO:0042910">
    <property type="term" value="F:xenobiotic transmembrane transporter activity"/>
    <property type="evidence" value="ECO:0007669"/>
    <property type="project" value="InterPro"/>
</dbReference>
<feature type="transmembrane region" description="Helical" evidence="7">
    <location>
        <begin position="402"/>
        <end position="428"/>
    </location>
</feature>
<dbReference type="Proteomes" id="UP000325902">
    <property type="component" value="Unassembled WGS sequence"/>
</dbReference>
<dbReference type="InterPro" id="IPR002528">
    <property type="entry name" value="MATE_fam"/>
</dbReference>
<comment type="subcellular location">
    <subcellularLocation>
        <location evidence="1">Membrane</location>
        <topology evidence="1">Multi-pass membrane protein</topology>
    </subcellularLocation>
</comment>
<evidence type="ECO:0000256" key="5">
    <source>
        <dbReference type="ARBA" id="ARBA00023136"/>
    </source>
</evidence>
<dbReference type="GO" id="GO:0015297">
    <property type="term" value="F:antiporter activity"/>
    <property type="evidence" value="ECO:0007669"/>
    <property type="project" value="InterPro"/>
</dbReference>
<dbReference type="AlphaFoldDB" id="A0A5N5DD76"/>
<feature type="transmembrane region" description="Helical" evidence="7">
    <location>
        <begin position="374"/>
        <end position="396"/>
    </location>
</feature>
<keyword evidence="3 7" id="KW-0812">Transmembrane</keyword>
<dbReference type="CDD" id="cd13132">
    <property type="entry name" value="MATE_eukaryotic"/>
    <property type="match status" value="1"/>
</dbReference>
<evidence type="ECO:0000256" key="6">
    <source>
        <dbReference type="SAM" id="MobiDB-lite"/>
    </source>
</evidence>
<evidence type="ECO:0000256" key="1">
    <source>
        <dbReference type="ARBA" id="ARBA00004141"/>
    </source>
</evidence>
<dbReference type="GO" id="GO:1990961">
    <property type="term" value="P:xenobiotic detoxification by transmembrane export across the plasma membrane"/>
    <property type="evidence" value="ECO:0007669"/>
    <property type="project" value="InterPro"/>
</dbReference>
<comment type="similarity">
    <text evidence="2">Belongs to the multi antimicrobial extrusion (MATE) (TC 2.A.66.1) family.</text>
</comment>
<comment type="caution">
    <text evidence="8">The sequence shown here is derived from an EMBL/GenBank/DDBJ whole genome shotgun (WGS) entry which is preliminary data.</text>
</comment>
<dbReference type="OrthoDB" id="2126698at2759"/>
<keyword evidence="9" id="KW-1185">Reference proteome</keyword>
<reference evidence="8 9" key="1">
    <citation type="journal article" date="2019" name="Sci. Rep.">
        <title>A multi-omics analysis of the grapevine pathogen Lasiodiplodia theobromae reveals that temperature affects the expression of virulence- and pathogenicity-related genes.</title>
        <authorList>
            <person name="Felix C."/>
            <person name="Meneses R."/>
            <person name="Goncalves M.F.M."/>
            <person name="Tilleman L."/>
            <person name="Duarte A.S."/>
            <person name="Jorrin-Novo J.V."/>
            <person name="Van de Peer Y."/>
            <person name="Deforce D."/>
            <person name="Van Nieuwerburgh F."/>
            <person name="Esteves A.C."/>
            <person name="Alves A."/>
        </authorList>
    </citation>
    <scope>NUCLEOTIDE SEQUENCE [LARGE SCALE GENOMIC DNA]</scope>
    <source>
        <strain evidence="8 9">LA-SOL3</strain>
    </source>
</reference>
<evidence type="ECO:0000256" key="7">
    <source>
        <dbReference type="SAM" id="Phobius"/>
    </source>
</evidence>
<evidence type="ECO:0000256" key="3">
    <source>
        <dbReference type="ARBA" id="ARBA00022692"/>
    </source>
</evidence>
<feature type="region of interest" description="Disordered" evidence="6">
    <location>
        <begin position="104"/>
        <end position="145"/>
    </location>
</feature>
<feature type="transmembrane region" description="Helical" evidence="7">
    <location>
        <begin position="310"/>
        <end position="332"/>
    </location>
</feature>
<feature type="transmembrane region" description="Helical" evidence="7">
    <location>
        <begin position="567"/>
        <end position="589"/>
    </location>
</feature>
<feature type="transmembrane region" description="Helical" evidence="7">
    <location>
        <begin position="528"/>
        <end position="547"/>
    </location>
</feature>
<name>A0A5N5DD76_9PEZI</name>
<dbReference type="GO" id="GO:0016020">
    <property type="term" value="C:membrane"/>
    <property type="evidence" value="ECO:0007669"/>
    <property type="project" value="UniProtKB-SubCell"/>
</dbReference>
<evidence type="ECO:0000313" key="9">
    <source>
        <dbReference type="Proteomes" id="UP000325902"/>
    </source>
</evidence>
<feature type="transmembrane region" description="Helical" evidence="7">
    <location>
        <begin position="629"/>
        <end position="648"/>
    </location>
</feature>
<gene>
    <name evidence="8" type="primary">SPCC4B3.13</name>
    <name evidence="8" type="ORF">DBV05_g5967</name>
</gene>
<feature type="compositionally biased region" description="Acidic residues" evidence="6">
    <location>
        <begin position="44"/>
        <end position="63"/>
    </location>
</feature>
<dbReference type="NCBIfam" id="TIGR00797">
    <property type="entry name" value="matE"/>
    <property type="match status" value="1"/>
</dbReference>
<feature type="compositionally biased region" description="Basic and acidic residues" evidence="6">
    <location>
        <begin position="105"/>
        <end position="122"/>
    </location>
</feature>
<accession>A0A5N5DD76</accession>
<feature type="region of interest" description="Disordered" evidence="6">
    <location>
        <begin position="40"/>
        <end position="70"/>
    </location>
</feature>
<protein>
    <submittedName>
        <fullName evidence="8">Putative transporter</fullName>
    </submittedName>
</protein>
<proteinExistence type="inferred from homology"/>
<keyword evidence="4 7" id="KW-1133">Transmembrane helix</keyword>
<feature type="transmembrane region" description="Helical" evidence="7">
    <location>
        <begin position="344"/>
        <end position="362"/>
    </location>
</feature>
<evidence type="ECO:0000256" key="4">
    <source>
        <dbReference type="ARBA" id="ARBA00022989"/>
    </source>
</evidence>
<evidence type="ECO:0000313" key="8">
    <source>
        <dbReference type="EMBL" id="KAB2575390.1"/>
    </source>
</evidence>
<dbReference type="InterPro" id="IPR045069">
    <property type="entry name" value="MATE_euk"/>
</dbReference>